<name>A0ACC1QCX2_9APHY</name>
<keyword evidence="2" id="KW-1185">Reference proteome</keyword>
<dbReference type="EMBL" id="JANSHE010000021">
    <property type="protein sequence ID" value="KAJ3019071.1"/>
    <property type="molecule type" value="Genomic_DNA"/>
</dbReference>
<protein>
    <submittedName>
        <fullName evidence="1">Uncharacterized protein</fullName>
    </submittedName>
</protein>
<comment type="caution">
    <text evidence="1">The sequence shown here is derived from an EMBL/GenBank/DDBJ whole genome shotgun (WGS) entry which is preliminary data.</text>
</comment>
<gene>
    <name evidence="1" type="ORF">NUW54_g177</name>
</gene>
<organism evidence="1 2">
    <name type="scientific">Trametes sanguinea</name>
    <dbReference type="NCBI Taxonomy" id="158606"/>
    <lineage>
        <taxon>Eukaryota</taxon>
        <taxon>Fungi</taxon>
        <taxon>Dikarya</taxon>
        <taxon>Basidiomycota</taxon>
        <taxon>Agaricomycotina</taxon>
        <taxon>Agaricomycetes</taxon>
        <taxon>Polyporales</taxon>
        <taxon>Polyporaceae</taxon>
        <taxon>Trametes</taxon>
    </lineage>
</organism>
<proteinExistence type="predicted"/>
<sequence>MLSAAIEPEKPPHDTYSRCTEPAPSRIIACMPPDQILSAPTVIHSCAQQVDILPPMNVVVGLCFYASDPLSIAAPHGASLSPAVTVGVDNAGFAETRMRNLDLAGGSIPATLTRAACLMSRAGRSLLDYKYLCRRCCTRTKATDMSGTAIPQVPSLDSTFGALLIGSFFGCFLYGLTLRQAFAYFKGYADDPKPLKILVSWVLLLETLTLALTVHACYFYLVSSFWNPHELQKSIWSLSVRFPSCLLYCKIVLGVTMASSQSYFARRVWILGHRFRLIVAATLVLCVVELGFLTAGTVKAFVSPEFTLFARYTWLVSIGSTLAVVADFALTVLLVYILHQSRTGLKRTDSMLDVMILYTVNTGLITGVLNLGCLILAFVLPSDLYYAGVGIPGNRTYAICLLAALNARKSLREQGRIASTSLSIPATSLQWDRRTRTRTHTSKVLSSPSTPSDACVELQQMPTSRSSCEVKGDAL</sequence>
<reference evidence="1" key="1">
    <citation type="submission" date="2022-08" db="EMBL/GenBank/DDBJ databases">
        <title>Genome Sequence of Pycnoporus sanguineus.</title>
        <authorList>
            <person name="Buettner E."/>
        </authorList>
    </citation>
    <scope>NUCLEOTIDE SEQUENCE</scope>
    <source>
        <strain evidence="1">CG-C14</strain>
    </source>
</reference>
<evidence type="ECO:0000313" key="1">
    <source>
        <dbReference type="EMBL" id="KAJ3019071.1"/>
    </source>
</evidence>
<evidence type="ECO:0000313" key="2">
    <source>
        <dbReference type="Proteomes" id="UP001144978"/>
    </source>
</evidence>
<accession>A0ACC1QCX2</accession>
<dbReference type="Proteomes" id="UP001144978">
    <property type="component" value="Unassembled WGS sequence"/>
</dbReference>